<evidence type="ECO:0000313" key="3">
    <source>
        <dbReference type="Proteomes" id="UP000085678"/>
    </source>
</evidence>
<dbReference type="InterPro" id="IPR051566">
    <property type="entry name" value="CNKSR"/>
</dbReference>
<dbReference type="PANTHER" id="PTHR12844">
    <property type="entry name" value="CONNECTOR ENCHANCER OF KINASE SUPPRESSOR OF RAS"/>
    <property type="match status" value="1"/>
</dbReference>
<dbReference type="Proteomes" id="UP000085678">
    <property type="component" value="Unplaced"/>
</dbReference>
<dbReference type="SUPFAM" id="SSF47769">
    <property type="entry name" value="SAM/Pointed domain"/>
    <property type="match status" value="1"/>
</dbReference>
<evidence type="ECO:0000313" key="4">
    <source>
        <dbReference type="RefSeq" id="XP_013416509.1"/>
    </source>
</evidence>
<dbReference type="RefSeq" id="XP_013416509.1">
    <property type="nucleotide sequence ID" value="XM_013561055.1"/>
</dbReference>
<evidence type="ECO:0000259" key="1">
    <source>
        <dbReference type="PROSITE" id="PS50105"/>
    </source>
</evidence>
<keyword evidence="3" id="KW-1185">Reference proteome</keyword>
<feature type="domain" description="SAM" evidence="1">
    <location>
        <begin position="9"/>
        <end position="74"/>
    </location>
</feature>
<dbReference type="PANTHER" id="PTHR12844:SF42">
    <property type="entry name" value="CONNECTOR ENHANCER OF KSR PROTEIN CNK"/>
    <property type="match status" value="1"/>
</dbReference>
<dbReference type="GeneID" id="106178055"/>
<dbReference type="OrthoDB" id="74412at2759"/>
<dbReference type="InParanoid" id="A0A1S3K285"/>
<dbReference type="SMART" id="SM00454">
    <property type="entry name" value="SAM"/>
    <property type="match status" value="1"/>
</dbReference>
<name>A0A1S3K285_LINAN</name>
<accession>A0A1S3K285</accession>
<organism evidence="3 4">
    <name type="scientific">Lingula anatina</name>
    <name type="common">Brachiopod</name>
    <name type="synonym">Lingula unguis</name>
    <dbReference type="NCBI Taxonomy" id="7574"/>
    <lineage>
        <taxon>Eukaryota</taxon>
        <taxon>Metazoa</taxon>
        <taxon>Spiralia</taxon>
        <taxon>Lophotrochozoa</taxon>
        <taxon>Brachiopoda</taxon>
        <taxon>Linguliformea</taxon>
        <taxon>Lingulata</taxon>
        <taxon>Lingulida</taxon>
        <taxon>Linguloidea</taxon>
        <taxon>Lingulidae</taxon>
        <taxon>Lingula</taxon>
    </lineage>
</organism>
<dbReference type="InterPro" id="IPR013761">
    <property type="entry name" value="SAM/pointed_sf"/>
</dbReference>
<evidence type="ECO:0000259" key="2">
    <source>
        <dbReference type="PROSITE" id="PS51290"/>
    </source>
</evidence>
<proteinExistence type="predicted"/>
<dbReference type="Pfam" id="PF10534">
    <property type="entry name" value="CRIC_ras_sig"/>
    <property type="match status" value="1"/>
</dbReference>
<dbReference type="KEGG" id="lak:106178055"/>
<reference evidence="4" key="1">
    <citation type="submission" date="2025-08" db="UniProtKB">
        <authorList>
            <consortium name="RefSeq"/>
        </authorList>
    </citation>
    <scope>IDENTIFICATION</scope>
    <source>
        <tissue evidence="4">Gonads</tissue>
    </source>
</reference>
<dbReference type="InterPro" id="IPR017874">
    <property type="entry name" value="CRIC_domain"/>
</dbReference>
<dbReference type="PROSITE" id="PS51290">
    <property type="entry name" value="CRIC"/>
    <property type="match status" value="1"/>
</dbReference>
<dbReference type="AlphaFoldDB" id="A0A1S3K285"/>
<protein>
    <submittedName>
        <fullName evidence="4">Connector enhancer of kinase suppressor of ras 3-like</fullName>
    </submittedName>
</protein>
<dbReference type="PROSITE" id="PS50105">
    <property type="entry name" value="SAM_DOMAIN"/>
    <property type="match status" value="1"/>
</dbReference>
<dbReference type="Pfam" id="PF00536">
    <property type="entry name" value="SAM_1"/>
    <property type="match status" value="1"/>
</dbReference>
<dbReference type="Gene3D" id="1.10.150.50">
    <property type="entry name" value="Transcription Factor, Ets-1"/>
    <property type="match status" value="1"/>
</dbReference>
<sequence length="144" mass="16367">MAFVNIAIWKPEQVAEWLKGLDDAMLPYYHFFLNESIDGKHLMSLTYDDLDRIGITKIGHQEMILEATNLLASLHYSLESEHLQSLALKLGGKARLVHNHLRMNISLRSSVNGSVHPDYLPTDVLSDISHVVTTLKTMVSWLDR</sequence>
<feature type="domain" description="CRIC" evidence="2">
    <location>
        <begin position="82"/>
        <end position="144"/>
    </location>
</feature>
<dbReference type="STRING" id="7574.A0A1S3K285"/>
<dbReference type="InterPro" id="IPR001660">
    <property type="entry name" value="SAM"/>
</dbReference>
<gene>
    <name evidence="4" type="primary">LOC106178055</name>
</gene>